<organism evidence="2 3">
    <name type="scientific">Caligus rogercresseyi</name>
    <name type="common">Sea louse</name>
    <dbReference type="NCBI Taxonomy" id="217165"/>
    <lineage>
        <taxon>Eukaryota</taxon>
        <taxon>Metazoa</taxon>
        <taxon>Ecdysozoa</taxon>
        <taxon>Arthropoda</taxon>
        <taxon>Crustacea</taxon>
        <taxon>Multicrustacea</taxon>
        <taxon>Hexanauplia</taxon>
        <taxon>Copepoda</taxon>
        <taxon>Siphonostomatoida</taxon>
        <taxon>Caligidae</taxon>
        <taxon>Caligus</taxon>
    </lineage>
</organism>
<dbReference type="PANTHER" id="PTHR12358:SF31">
    <property type="entry name" value="ACYLGLYCEROL KINASE, MITOCHONDRIAL"/>
    <property type="match status" value="1"/>
</dbReference>
<dbReference type="PROSITE" id="PS50146">
    <property type="entry name" value="DAGK"/>
    <property type="match status" value="1"/>
</dbReference>
<dbReference type="SUPFAM" id="SSF111331">
    <property type="entry name" value="NAD kinase/diacylglycerol kinase-like"/>
    <property type="match status" value="1"/>
</dbReference>
<keyword evidence="2" id="KW-0808">Transferase</keyword>
<evidence type="ECO:0000313" key="2">
    <source>
        <dbReference type="EMBL" id="QQP56506.1"/>
    </source>
</evidence>
<dbReference type="Proteomes" id="UP000595437">
    <property type="component" value="Chromosome 1"/>
</dbReference>
<keyword evidence="2" id="KW-0418">Kinase</keyword>
<accession>A0A7T8KIH3</accession>
<name>A0A7T8KIH3_CALRO</name>
<proteinExistence type="predicted"/>
<dbReference type="PANTHER" id="PTHR12358">
    <property type="entry name" value="SPHINGOSINE KINASE"/>
    <property type="match status" value="1"/>
</dbReference>
<keyword evidence="3" id="KW-1185">Reference proteome</keyword>
<dbReference type="Gene3D" id="3.40.50.10330">
    <property type="entry name" value="Probable inorganic polyphosphate/atp-NAD kinase, domain 1"/>
    <property type="match status" value="1"/>
</dbReference>
<evidence type="ECO:0000259" key="1">
    <source>
        <dbReference type="PROSITE" id="PS50146"/>
    </source>
</evidence>
<feature type="non-terminal residue" evidence="2">
    <location>
        <position position="1"/>
    </location>
</feature>
<dbReference type="Pfam" id="PF00781">
    <property type="entry name" value="DAGK_cat"/>
    <property type="match status" value="1"/>
</dbReference>
<dbReference type="GO" id="GO:0001729">
    <property type="term" value="F:ceramide kinase activity"/>
    <property type="evidence" value="ECO:0007669"/>
    <property type="project" value="TreeGrafter"/>
</dbReference>
<reference evidence="3" key="1">
    <citation type="submission" date="2021-01" db="EMBL/GenBank/DDBJ databases">
        <title>Caligus Genome Assembly.</title>
        <authorList>
            <person name="Gallardo-Escarate C."/>
        </authorList>
    </citation>
    <scope>NUCLEOTIDE SEQUENCE [LARGE SCALE GENOMIC DNA]</scope>
</reference>
<dbReference type="InterPro" id="IPR001206">
    <property type="entry name" value="Diacylglycerol_kinase_cat_dom"/>
</dbReference>
<protein>
    <submittedName>
        <fullName evidence="2">Acylglycerol kinase_ mitochondriallike</fullName>
    </submittedName>
</protein>
<dbReference type="InterPro" id="IPR017438">
    <property type="entry name" value="ATP-NAD_kinase_N"/>
</dbReference>
<dbReference type="AlphaFoldDB" id="A0A7T8KIH3"/>
<dbReference type="EMBL" id="CP045890">
    <property type="protein sequence ID" value="QQP56506.1"/>
    <property type="molecule type" value="Genomic_DNA"/>
</dbReference>
<gene>
    <name evidence="2" type="ORF">FKW44_001193</name>
</gene>
<evidence type="ECO:0000313" key="3">
    <source>
        <dbReference type="Proteomes" id="UP000595437"/>
    </source>
</evidence>
<dbReference type="GO" id="GO:0046513">
    <property type="term" value="P:ceramide biosynthetic process"/>
    <property type="evidence" value="ECO:0007669"/>
    <property type="project" value="TreeGrafter"/>
</dbReference>
<dbReference type="GO" id="GO:0005739">
    <property type="term" value="C:mitochondrion"/>
    <property type="evidence" value="ECO:0007669"/>
    <property type="project" value="TreeGrafter"/>
</dbReference>
<sequence length="286" mass="31950">NEMMRLRCLEALQMGQVTNEVPTRITVILNPAADAGKARRKYEDYCAPLLHLAGVKGMGQAKEIMGVMKDADAVLVAGGDGTLMETVTGLLRREDAYAKSITLGVLPVGRENRLAKALFSSNADNEVDLMSSATLAALRKLFRPMDALQSEKKLFGLRSLHLGAFRDVSERKNKFWYFGPLQDFFAHVFSYSTSHKEINWDLNGELELSESETLEKTRWPLSLLLGSSITPSKKEAISFKRIYEWASLPHYEGLELFIALTGKRAWKGRRASMTCATIRAKILGLF</sequence>
<dbReference type="GO" id="GO:0047620">
    <property type="term" value="F:acylglycerol kinase activity"/>
    <property type="evidence" value="ECO:0007669"/>
    <property type="project" value="TreeGrafter"/>
</dbReference>
<dbReference type="InterPro" id="IPR016064">
    <property type="entry name" value="NAD/diacylglycerol_kinase_sf"/>
</dbReference>
<dbReference type="GO" id="GO:0016020">
    <property type="term" value="C:membrane"/>
    <property type="evidence" value="ECO:0007669"/>
    <property type="project" value="TreeGrafter"/>
</dbReference>
<dbReference type="GO" id="GO:0046512">
    <property type="term" value="P:sphingosine biosynthetic process"/>
    <property type="evidence" value="ECO:0007669"/>
    <property type="project" value="TreeGrafter"/>
</dbReference>
<feature type="domain" description="DAGKc" evidence="1">
    <location>
        <begin position="20"/>
        <end position="153"/>
    </location>
</feature>
<dbReference type="OrthoDB" id="9979394at2759"/>
<dbReference type="GO" id="GO:0004143">
    <property type="term" value="F:ATP-dependent diacylglycerol kinase activity"/>
    <property type="evidence" value="ECO:0007669"/>
    <property type="project" value="TreeGrafter"/>
</dbReference>
<dbReference type="InterPro" id="IPR050187">
    <property type="entry name" value="Lipid_Phosphate_FormReg"/>
</dbReference>